<organism evidence="1 2">
    <name type="scientific">Vibrio ostreicida</name>
    <dbReference type="NCBI Taxonomy" id="526588"/>
    <lineage>
        <taxon>Bacteria</taxon>
        <taxon>Pseudomonadati</taxon>
        <taxon>Pseudomonadota</taxon>
        <taxon>Gammaproteobacteria</taxon>
        <taxon>Vibrionales</taxon>
        <taxon>Vibrionaceae</taxon>
        <taxon>Vibrio</taxon>
    </lineage>
</organism>
<protein>
    <submittedName>
        <fullName evidence="1">Glycoside hydrolase</fullName>
    </submittedName>
</protein>
<proteinExistence type="predicted"/>
<keyword evidence="1" id="KW-0378">Hydrolase</keyword>
<dbReference type="Proteomes" id="UP001238540">
    <property type="component" value="Unassembled WGS sequence"/>
</dbReference>
<dbReference type="GO" id="GO:0016787">
    <property type="term" value="F:hydrolase activity"/>
    <property type="evidence" value="ECO:0007669"/>
    <property type="project" value="UniProtKB-KW"/>
</dbReference>
<name>A0ABT8BXQ8_9VIBR</name>
<dbReference type="InterPro" id="IPR021459">
    <property type="entry name" value="GH101-related"/>
</dbReference>
<sequence length="762" mass="86779">MIYPRFHCRPHQAYQRIFLGLAIALALLMAVSSHANPIVLSNAQHRIVLDPNTLNIEWNRLLVNAPYFNVNQQKQTAYHPIVNDANNATWQLRPSGIKATATLDENALLISFLAPQQPAIRRAHPMVLEWFHLANQQTDTLFLPFSEGMRIPTNNTLWARYLVDNHHGANTTQDLKMPFWTIQQGHRYINYQLITATNNTLGFTRAQPHIGMSAQHQFTPLNQAQPFTVRITLGDHWIDGAKHYRQWRIDNQQSKPLSQQHKANPQIEKLIGASQVYVFGRGLISTLDVIDWSGLKHWYLKQSGLSISQSVLKSLGSASGPITFYEKQRLVNSINASLQLRYPTPRPTLNNNTIAAQYKSAQQQKQWLKAHASDYLVASQRWGQALTLDMVDNLTSAGLNKLWLGLDNWMPAFYQPEVVDKAKDAGFLVATYDSYNTAIPQGINDSWLTAQLPDPMRNECAIEMADGHKKKGFRGKGFYLNPNCQINYVKQRILDIVHYGHFNSLFLDVDATAMAREDYRDNSDQQAMLNAFNQRMAWIAKQHHLVLGSEDGNSLTTSGIAFAHGLETVGFGWTDAEMKQDTSSPYFLGRWYPDHKPDFFFTSAQVNEPYRTLLFDPRYRVPMYQAVFHDEVINSHHWHSDSLKFSNVKTQRDLTSMLYNTPAMVHLSRDEASSVNSPRIQALAHYQQGFSPVHQQLWDQQLIDLVWLDENGLIQQSVFSDGSKIIANFTNSTTQQAGVSMDSYSMLALLSNGQKIRWQVTP</sequence>
<reference evidence="2" key="1">
    <citation type="journal article" date="2019" name="Int. J. Syst. Evol. Microbiol.">
        <title>The Global Catalogue of Microorganisms (GCM) 10K type strain sequencing project: providing services to taxonomists for standard genome sequencing and annotation.</title>
        <authorList>
            <consortium name="The Broad Institute Genomics Platform"/>
            <consortium name="The Broad Institute Genome Sequencing Center for Infectious Disease"/>
            <person name="Wu L."/>
            <person name="Ma J."/>
        </authorList>
    </citation>
    <scope>NUCLEOTIDE SEQUENCE [LARGE SCALE GENOMIC DNA]</scope>
    <source>
        <strain evidence="2">CECT 7398</strain>
    </source>
</reference>
<dbReference type="EMBL" id="JAUFQC010000027">
    <property type="protein sequence ID" value="MDN3611940.1"/>
    <property type="molecule type" value="Genomic_DNA"/>
</dbReference>
<evidence type="ECO:0000313" key="2">
    <source>
        <dbReference type="Proteomes" id="UP001238540"/>
    </source>
</evidence>
<evidence type="ECO:0000313" key="1">
    <source>
        <dbReference type="EMBL" id="MDN3611940.1"/>
    </source>
</evidence>
<accession>A0ABT8BXQ8</accession>
<dbReference type="RefSeq" id="WP_170882627.1">
    <property type="nucleotide sequence ID" value="NZ_JABEYA020000004.1"/>
</dbReference>
<gene>
    <name evidence="1" type="ORF">QWZ16_20320</name>
</gene>
<dbReference type="Pfam" id="PF11308">
    <property type="entry name" value="Glyco_hydro_129"/>
    <property type="match status" value="1"/>
</dbReference>
<comment type="caution">
    <text evidence="1">The sequence shown here is derived from an EMBL/GenBank/DDBJ whole genome shotgun (WGS) entry which is preliminary data.</text>
</comment>
<keyword evidence="2" id="KW-1185">Reference proteome</keyword>